<dbReference type="Pfam" id="PF03928">
    <property type="entry name" value="HbpS-like"/>
    <property type="match status" value="1"/>
</dbReference>
<dbReference type="InterPro" id="IPR052517">
    <property type="entry name" value="GlcG_carb_metab_protein"/>
</dbReference>
<evidence type="ECO:0000313" key="2">
    <source>
        <dbReference type="EMBL" id="QCT22627.1"/>
    </source>
</evidence>
<dbReference type="SUPFAM" id="SSF143744">
    <property type="entry name" value="GlcG-like"/>
    <property type="match status" value="1"/>
</dbReference>
<keyword evidence="3" id="KW-1185">Reference proteome</keyword>
<feature type="chain" id="PRO_5020361824" evidence="1">
    <location>
        <begin position="22"/>
        <end position="165"/>
    </location>
</feature>
<evidence type="ECO:0000256" key="1">
    <source>
        <dbReference type="SAM" id="SignalP"/>
    </source>
</evidence>
<dbReference type="RefSeq" id="WP_138099134.1">
    <property type="nucleotide sequence ID" value="NZ_CP040428.1"/>
</dbReference>
<keyword evidence="1" id="KW-0732">Signal</keyword>
<organism evidence="2 3">
    <name type="scientific">Jejubacter calystegiae</name>
    <dbReference type="NCBI Taxonomy" id="2579935"/>
    <lineage>
        <taxon>Bacteria</taxon>
        <taxon>Pseudomonadati</taxon>
        <taxon>Pseudomonadota</taxon>
        <taxon>Gammaproteobacteria</taxon>
        <taxon>Enterobacterales</taxon>
        <taxon>Enterobacteriaceae</taxon>
        <taxon>Jejubacter</taxon>
    </lineage>
</organism>
<name>A0A4V1G8C1_9ENTR</name>
<proteinExistence type="predicted"/>
<dbReference type="AlphaFoldDB" id="A0A4V1G8C1"/>
<feature type="signal peptide" evidence="1">
    <location>
        <begin position="1"/>
        <end position="21"/>
    </location>
</feature>
<evidence type="ECO:0000313" key="3">
    <source>
        <dbReference type="Proteomes" id="UP000302163"/>
    </source>
</evidence>
<dbReference type="KEGG" id="izh:FEM41_08150"/>
<dbReference type="EMBL" id="CP040428">
    <property type="protein sequence ID" value="QCT22627.1"/>
    <property type="molecule type" value="Genomic_DNA"/>
</dbReference>
<dbReference type="Gene3D" id="3.30.450.150">
    <property type="entry name" value="Haem-degrading domain"/>
    <property type="match status" value="1"/>
</dbReference>
<dbReference type="OrthoDB" id="6464887at2"/>
<gene>
    <name evidence="2" type="ORF">FEM41_08150</name>
</gene>
<dbReference type="InterPro" id="IPR005624">
    <property type="entry name" value="PduO/GlcC-like"/>
</dbReference>
<sequence length="165" mass="16681">MKSLVFTGALVASLAAAPAFAANVLSEKNLSLELADQLAAAAIQSCSAQNYNVAVTVVDNAGVIRTVKRMDNAGPHTIDGSRMKAFTALTTRNATSAVMKNAQQNAGAANLKDIPGFLLLGGGLPVKVGQQTIGAIGVAGAPGGHLDEQCAQQALDAVQKQINAG</sequence>
<dbReference type="InterPro" id="IPR038084">
    <property type="entry name" value="PduO/GlcC-like_sf"/>
</dbReference>
<dbReference type="Proteomes" id="UP000302163">
    <property type="component" value="Chromosome"/>
</dbReference>
<protein>
    <submittedName>
        <fullName evidence="2">Heme-binding protein</fullName>
    </submittedName>
</protein>
<dbReference type="PANTHER" id="PTHR34309:SF10">
    <property type="entry name" value="SLR1406 PROTEIN"/>
    <property type="match status" value="1"/>
</dbReference>
<reference evidence="2 3" key="1">
    <citation type="submission" date="2019-05" db="EMBL/GenBank/DDBJ databases">
        <title>Complete genome sequence of Izhakiella calystegiae KSNA2, an endophyte isolated from beach morning glory (Calystegia soldanella).</title>
        <authorList>
            <person name="Jiang L."/>
            <person name="Jeong J.C."/>
            <person name="Kim C.Y."/>
            <person name="Kim D.H."/>
            <person name="Kim S.W."/>
            <person name="Lee j."/>
        </authorList>
    </citation>
    <scope>NUCLEOTIDE SEQUENCE [LARGE SCALE GENOMIC DNA]</scope>
    <source>
        <strain evidence="2 3">KSNA2</strain>
    </source>
</reference>
<dbReference type="PANTHER" id="PTHR34309">
    <property type="entry name" value="SLR1406 PROTEIN"/>
    <property type="match status" value="1"/>
</dbReference>
<accession>A0A4V1G8C1</accession>